<comment type="caution">
    <text evidence="6">The sequence shown here is derived from an EMBL/GenBank/DDBJ whole genome shotgun (WGS) entry which is preliminary data.</text>
</comment>
<evidence type="ECO:0000313" key="7">
    <source>
        <dbReference type="Proteomes" id="UP000004198"/>
    </source>
</evidence>
<evidence type="ECO:0000256" key="3">
    <source>
        <dbReference type="ARBA" id="ARBA00023125"/>
    </source>
</evidence>
<dbReference type="InterPro" id="IPR013325">
    <property type="entry name" value="RNA_pol_sigma_r2"/>
</dbReference>
<evidence type="ECO:0000256" key="1">
    <source>
        <dbReference type="ARBA" id="ARBA00023015"/>
    </source>
</evidence>
<dbReference type="SUPFAM" id="SSF88946">
    <property type="entry name" value="Sigma2 domain of RNA polymerase sigma factors"/>
    <property type="match status" value="1"/>
</dbReference>
<dbReference type="Gene3D" id="1.10.10.10">
    <property type="entry name" value="Winged helix-like DNA-binding domain superfamily/Winged helix DNA-binding domain"/>
    <property type="match status" value="1"/>
</dbReference>
<gene>
    <name evidence="6" type="ORF">CcarbDRAFT_2331</name>
</gene>
<feature type="domain" description="RNA polymerase sigma-70 region 2" evidence="5">
    <location>
        <begin position="29"/>
        <end position="83"/>
    </location>
</feature>
<dbReference type="GO" id="GO:0003677">
    <property type="term" value="F:DNA binding"/>
    <property type="evidence" value="ECO:0007669"/>
    <property type="project" value="UniProtKB-KW"/>
</dbReference>
<dbReference type="Pfam" id="PF04542">
    <property type="entry name" value="Sigma70_r2"/>
    <property type="match status" value="1"/>
</dbReference>
<dbReference type="RefSeq" id="WP_007061216.1">
    <property type="nucleotide sequence ID" value="NZ_ACVI01000034.1"/>
</dbReference>
<sequence length="181" mass="20909">MVFIIEELVKKAKSGDRAAVDEIIGKFKYFVIKQASKYSIPSYDFEDLVQHGYLSIIKSVHLYNTGRGSFTTYCTNAVINNFKALLKGQIKHYREIQDENAINLEAYDFTLEDEVIAYEESAKLKEALYKLQGTEKSIIESVYIKGTTLRKAAADYGINYRRAIKLRREALRKLRKYLNNL</sequence>
<keyword evidence="7" id="KW-1185">Reference proteome</keyword>
<evidence type="ECO:0000313" key="6">
    <source>
        <dbReference type="EMBL" id="EET87264.1"/>
    </source>
</evidence>
<dbReference type="AlphaFoldDB" id="C6PU64"/>
<dbReference type="eggNOG" id="COG1595">
    <property type="taxonomic scope" value="Bacteria"/>
</dbReference>
<dbReference type="GO" id="GO:0006352">
    <property type="term" value="P:DNA-templated transcription initiation"/>
    <property type="evidence" value="ECO:0007669"/>
    <property type="project" value="InterPro"/>
</dbReference>
<evidence type="ECO:0000259" key="5">
    <source>
        <dbReference type="Pfam" id="PF04542"/>
    </source>
</evidence>
<dbReference type="InterPro" id="IPR014284">
    <property type="entry name" value="RNA_pol_sigma-70_dom"/>
</dbReference>
<dbReference type="InterPro" id="IPR013324">
    <property type="entry name" value="RNA_pol_sigma_r3/r4-like"/>
</dbReference>
<dbReference type="Gene3D" id="1.20.120.1810">
    <property type="match status" value="1"/>
</dbReference>
<name>C6PU64_9CLOT</name>
<reference evidence="6 7" key="1">
    <citation type="submission" date="2009-06" db="EMBL/GenBank/DDBJ databases">
        <title>The draft genome of Clostridium carboxidivorans P7.</title>
        <authorList>
            <consortium name="US DOE Joint Genome Institute (JGI-PGF)"/>
            <person name="Lucas S."/>
            <person name="Copeland A."/>
            <person name="Lapidus A."/>
            <person name="Glavina del Rio T."/>
            <person name="Tice H."/>
            <person name="Bruce D."/>
            <person name="Goodwin L."/>
            <person name="Pitluck S."/>
            <person name="Larimer F."/>
            <person name="Land M.L."/>
            <person name="Hauser L."/>
            <person name="Hemme C.L."/>
        </authorList>
    </citation>
    <scope>NUCLEOTIDE SEQUENCE [LARGE SCALE GENOMIC DNA]</scope>
    <source>
        <strain evidence="6 7">P7</strain>
    </source>
</reference>
<keyword evidence="3" id="KW-0238">DNA-binding</keyword>
<proteinExistence type="predicted"/>
<organism evidence="6 7">
    <name type="scientific">Clostridium carboxidivorans P7</name>
    <dbReference type="NCBI Taxonomy" id="536227"/>
    <lineage>
        <taxon>Bacteria</taxon>
        <taxon>Bacillati</taxon>
        <taxon>Bacillota</taxon>
        <taxon>Clostridia</taxon>
        <taxon>Eubacteriales</taxon>
        <taxon>Clostridiaceae</taxon>
        <taxon>Clostridium</taxon>
    </lineage>
</organism>
<dbReference type="PANTHER" id="PTHR30385:SF4">
    <property type="entry name" value="RNA POLYMERASE SIGMA-E FACTOR"/>
    <property type="match status" value="1"/>
</dbReference>
<dbReference type="PANTHER" id="PTHR30385">
    <property type="entry name" value="SIGMA FACTOR F FLAGELLAR"/>
    <property type="match status" value="1"/>
</dbReference>
<protein>
    <submittedName>
        <fullName evidence="6">RNA polymerase, sigma-24 subunit, ECF subfamily</fullName>
    </submittedName>
</protein>
<dbReference type="EMBL" id="ACVI01000034">
    <property type="protein sequence ID" value="EET87264.1"/>
    <property type="molecule type" value="Genomic_DNA"/>
</dbReference>
<keyword evidence="4" id="KW-0804">Transcription</keyword>
<accession>C6PU64</accession>
<dbReference type="Proteomes" id="UP000004198">
    <property type="component" value="Unassembled WGS sequence"/>
</dbReference>
<dbReference type="STRING" id="536227.Ccar_24510"/>
<evidence type="ECO:0000256" key="4">
    <source>
        <dbReference type="ARBA" id="ARBA00023163"/>
    </source>
</evidence>
<dbReference type="SUPFAM" id="SSF88659">
    <property type="entry name" value="Sigma3 and sigma4 domains of RNA polymerase sigma factors"/>
    <property type="match status" value="1"/>
</dbReference>
<dbReference type="GO" id="GO:0016987">
    <property type="term" value="F:sigma factor activity"/>
    <property type="evidence" value="ECO:0007669"/>
    <property type="project" value="UniProtKB-KW"/>
</dbReference>
<dbReference type="InterPro" id="IPR036388">
    <property type="entry name" value="WH-like_DNA-bd_sf"/>
</dbReference>
<dbReference type="NCBIfam" id="TIGR02937">
    <property type="entry name" value="sigma70-ECF"/>
    <property type="match status" value="1"/>
</dbReference>
<dbReference type="InterPro" id="IPR007627">
    <property type="entry name" value="RNA_pol_sigma70_r2"/>
</dbReference>
<keyword evidence="1" id="KW-0805">Transcription regulation</keyword>
<keyword evidence="2" id="KW-0731">Sigma factor</keyword>
<evidence type="ECO:0000256" key="2">
    <source>
        <dbReference type="ARBA" id="ARBA00023082"/>
    </source>
</evidence>